<feature type="transmembrane region" description="Helical" evidence="7">
    <location>
        <begin position="32"/>
        <end position="48"/>
    </location>
</feature>
<dbReference type="PRINTS" id="PR00691">
    <property type="entry name" value="ADHESINB"/>
</dbReference>
<keyword evidence="9" id="KW-1185">Reference proteome</keyword>
<evidence type="ECO:0000256" key="6">
    <source>
        <dbReference type="RuleBase" id="RU003512"/>
    </source>
</evidence>
<gene>
    <name evidence="8" type="ORF">OFBG_01349</name>
</gene>
<keyword evidence="7" id="KW-0472">Membrane</keyword>
<feature type="transmembrane region" description="Helical" evidence="7">
    <location>
        <begin position="6"/>
        <end position="23"/>
    </location>
</feature>
<dbReference type="eggNOG" id="COG0803">
    <property type="taxonomic scope" value="Bacteria"/>
</dbReference>
<dbReference type="InterPro" id="IPR050492">
    <property type="entry name" value="Bact_metal-bind_prot9"/>
</dbReference>
<dbReference type="STRING" id="847.BRW83_0762"/>
<evidence type="ECO:0000313" key="9">
    <source>
        <dbReference type="Proteomes" id="UP000005089"/>
    </source>
</evidence>
<evidence type="ECO:0000256" key="2">
    <source>
        <dbReference type="ARBA" id="ARBA00015915"/>
    </source>
</evidence>
<evidence type="ECO:0000256" key="4">
    <source>
        <dbReference type="ARBA" id="ARBA00022729"/>
    </source>
</evidence>
<dbReference type="PANTHER" id="PTHR42953">
    <property type="entry name" value="HIGH-AFFINITY ZINC UPTAKE SYSTEM PROTEIN ZNUA-RELATED"/>
    <property type="match status" value="1"/>
</dbReference>
<reference evidence="8 9" key="1">
    <citation type="submission" date="2009-02" db="EMBL/GenBank/DDBJ databases">
        <title>The Genome Sequence of Oxalobacter formigenes OXCC13.</title>
        <authorList>
            <consortium name="The Broad Institute Genome Sequencing Platform"/>
            <person name="Ward D."/>
            <person name="Young S.K."/>
            <person name="Kodira C.D."/>
            <person name="Zeng Q."/>
            <person name="Koehrsen M."/>
            <person name="Alvarado L."/>
            <person name="Berlin A."/>
            <person name="Borenstein D."/>
            <person name="Chen Z."/>
            <person name="Engels R."/>
            <person name="Freedman E."/>
            <person name="Gellesch M."/>
            <person name="Goldberg J."/>
            <person name="Griggs A."/>
            <person name="Gujja S."/>
            <person name="Heiman D."/>
            <person name="Hepburn T."/>
            <person name="Howarth C."/>
            <person name="Jen D."/>
            <person name="Larson L."/>
            <person name="Lewis B."/>
            <person name="Mehta T."/>
            <person name="Park D."/>
            <person name="Pearson M."/>
            <person name="Roberts A."/>
            <person name="Saif S."/>
            <person name="Shea T."/>
            <person name="Shenoy N."/>
            <person name="Sisk P."/>
            <person name="Stolte C."/>
            <person name="Sykes S."/>
            <person name="Walk T."/>
            <person name="White J."/>
            <person name="Yandava C."/>
            <person name="Allison M.J."/>
            <person name="Lander E."/>
            <person name="Nusbaum C."/>
            <person name="Galagan J."/>
            <person name="Birren B."/>
        </authorList>
    </citation>
    <scope>NUCLEOTIDE SEQUENCE [LARGE SCALE GENOMIC DNA]</scope>
    <source>
        <strain evidence="8 9">OXCC13</strain>
    </source>
</reference>
<evidence type="ECO:0000313" key="8">
    <source>
        <dbReference type="EMBL" id="EEO30321.1"/>
    </source>
</evidence>
<dbReference type="InterPro" id="IPR006129">
    <property type="entry name" value="AdhesinB"/>
</dbReference>
<dbReference type="Gene3D" id="3.40.50.1980">
    <property type="entry name" value="Nitrogenase molybdenum iron protein domain"/>
    <property type="match status" value="2"/>
</dbReference>
<dbReference type="Pfam" id="PF01297">
    <property type="entry name" value="ZnuA"/>
    <property type="match status" value="1"/>
</dbReference>
<dbReference type="PRINTS" id="PR00690">
    <property type="entry name" value="ADHESNFAMILY"/>
</dbReference>
<keyword evidence="7" id="KW-0812">Transmembrane</keyword>
<protein>
    <recommendedName>
        <fullName evidence="2">High-affinity zinc uptake system protein ZnuA</fullName>
    </recommendedName>
</protein>
<keyword evidence="7" id="KW-1133">Transmembrane helix</keyword>
<evidence type="ECO:0000256" key="1">
    <source>
        <dbReference type="ARBA" id="ARBA00011028"/>
    </source>
</evidence>
<evidence type="ECO:0000256" key="5">
    <source>
        <dbReference type="ARBA" id="ARBA00022906"/>
    </source>
</evidence>
<comment type="similarity">
    <text evidence="1 6">Belongs to the bacterial solute-binding protein 9 family.</text>
</comment>
<dbReference type="InterPro" id="IPR006128">
    <property type="entry name" value="Lipoprotein_PsaA-like"/>
</dbReference>
<dbReference type="HOGENOM" id="CLU_016838_1_0_4"/>
<dbReference type="GO" id="GO:0046872">
    <property type="term" value="F:metal ion binding"/>
    <property type="evidence" value="ECO:0007669"/>
    <property type="project" value="InterPro"/>
</dbReference>
<dbReference type="EMBL" id="GG658170">
    <property type="protein sequence ID" value="EEO30321.1"/>
    <property type="molecule type" value="Genomic_DNA"/>
</dbReference>
<proteinExistence type="inferred from homology"/>
<evidence type="ECO:0000256" key="7">
    <source>
        <dbReference type="SAM" id="Phobius"/>
    </source>
</evidence>
<dbReference type="Proteomes" id="UP000005089">
    <property type="component" value="Unassembled WGS sequence"/>
</dbReference>
<dbReference type="GO" id="GO:0006829">
    <property type="term" value="P:zinc ion transport"/>
    <property type="evidence" value="ECO:0007669"/>
    <property type="project" value="UniProtKB-KW"/>
</dbReference>
<dbReference type="InterPro" id="IPR006127">
    <property type="entry name" value="ZnuA-like"/>
</dbReference>
<evidence type="ECO:0000256" key="3">
    <source>
        <dbReference type="ARBA" id="ARBA00022448"/>
    </source>
</evidence>
<dbReference type="SUPFAM" id="SSF53807">
    <property type="entry name" value="Helical backbone' metal receptor"/>
    <property type="match status" value="1"/>
</dbReference>
<sequence>MLQHIFYWPTQASACFCLCLTVLEGFKQMKRFFSILIMAVLSLCFLVACQSRTQEDKPNPHKLKVVTTIFPQYDFARQLAGDKAEVTMLLKPGMESHTYEPTPQDIKLIRNSDLFIYTGGENDVWIEEILSSMGDKKPATLKLLDIVPTVKEEVVKGMEHDHDDGEDELDEHVWTSPKNAMAIVNSIAAKMSEKDPENAKAYETNRENYILQLKSLDDAFRNVVKNAKRKTILFGDRFPFRYFADEYGLKYYAAFSGCSTETEASAATMAFLIDRVKREHLPVVFTIEFSNGKIADAISDATGARKMTLFSNHNITRDQLEAGENFLSMMNKNVESLKAALN</sequence>
<keyword evidence="4" id="KW-0732">Signal</keyword>
<organism evidence="8 9">
    <name type="scientific">Oxalobacter formigenes OXCC13</name>
    <dbReference type="NCBI Taxonomy" id="556269"/>
    <lineage>
        <taxon>Bacteria</taxon>
        <taxon>Pseudomonadati</taxon>
        <taxon>Pseudomonadota</taxon>
        <taxon>Betaproteobacteria</taxon>
        <taxon>Burkholderiales</taxon>
        <taxon>Oxalobacteraceae</taxon>
        <taxon>Oxalobacter</taxon>
    </lineage>
</organism>
<name>C3XAU5_OXAFO</name>
<dbReference type="AlphaFoldDB" id="C3XAU5"/>
<keyword evidence="5" id="KW-0864">Zinc transport</keyword>
<dbReference type="PANTHER" id="PTHR42953:SF3">
    <property type="entry name" value="HIGH-AFFINITY ZINC UPTAKE SYSTEM PROTEIN ZNUA"/>
    <property type="match status" value="1"/>
</dbReference>
<keyword evidence="5" id="KW-0406">Ion transport</keyword>
<keyword evidence="3 6" id="KW-0813">Transport</keyword>
<keyword evidence="5" id="KW-0862">Zinc</keyword>
<accession>C3XAU5</accession>
<dbReference type="GO" id="GO:0007155">
    <property type="term" value="P:cell adhesion"/>
    <property type="evidence" value="ECO:0007669"/>
    <property type="project" value="InterPro"/>
</dbReference>